<feature type="region of interest" description="Disordered" evidence="1">
    <location>
        <begin position="38"/>
        <end position="85"/>
    </location>
</feature>
<keyword evidence="3" id="KW-0238">DNA-binding</keyword>
<dbReference type="PROSITE" id="PS50937">
    <property type="entry name" value="HTH_MERR_2"/>
    <property type="match status" value="1"/>
</dbReference>
<dbReference type="GO" id="GO:0006355">
    <property type="term" value="P:regulation of DNA-templated transcription"/>
    <property type="evidence" value="ECO:0007669"/>
    <property type="project" value="InterPro"/>
</dbReference>
<proteinExistence type="predicted"/>
<evidence type="ECO:0000259" key="2">
    <source>
        <dbReference type="PROSITE" id="PS50937"/>
    </source>
</evidence>
<reference evidence="3" key="1">
    <citation type="submission" date="2020-12" db="EMBL/GenBank/DDBJ databases">
        <title>Genome public.</title>
        <authorList>
            <person name="Sun Q."/>
        </authorList>
    </citation>
    <scope>NUCLEOTIDE SEQUENCE</scope>
    <source>
        <strain evidence="3">CCM 8863</strain>
    </source>
</reference>
<dbReference type="EMBL" id="JAEIOS010000013">
    <property type="protein sequence ID" value="MBI8989767.1"/>
    <property type="molecule type" value="Genomic_DNA"/>
</dbReference>
<name>A0A934M7P8_9CORY</name>
<dbReference type="Pfam" id="PF00376">
    <property type="entry name" value="MerR"/>
    <property type="match status" value="1"/>
</dbReference>
<evidence type="ECO:0000313" key="3">
    <source>
        <dbReference type="EMBL" id="MBI8989767.1"/>
    </source>
</evidence>
<dbReference type="AlphaFoldDB" id="A0A934M7P8"/>
<keyword evidence="4" id="KW-1185">Reference proteome</keyword>
<dbReference type="RefSeq" id="WP_198738800.1">
    <property type="nucleotide sequence ID" value="NZ_JAEIOS010000013.1"/>
</dbReference>
<dbReference type="InterPro" id="IPR000551">
    <property type="entry name" value="MerR-type_HTH_dom"/>
</dbReference>
<dbReference type="SUPFAM" id="SSF46955">
    <property type="entry name" value="Putative DNA-binding domain"/>
    <property type="match status" value="1"/>
</dbReference>
<dbReference type="InterPro" id="IPR009061">
    <property type="entry name" value="DNA-bd_dom_put_sf"/>
</dbReference>
<gene>
    <name evidence="3" type="ORF">JDV75_08340</name>
</gene>
<dbReference type="Proteomes" id="UP000645966">
    <property type="component" value="Unassembled WGS sequence"/>
</dbReference>
<sequence length="85" mass="9365">MNNSRGLRIGVFSQLTGISVRMLRYYGTHRVLIPAATDPATGYRFSPPTRYRRHRSSPGCAMQVSRSATSGRFSIPGGTRTSPPH</sequence>
<comment type="caution">
    <text evidence="3">The sequence shown here is derived from an EMBL/GenBank/DDBJ whole genome shotgun (WGS) entry which is preliminary data.</text>
</comment>
<accession>A0A934M7P8</accession>
<protein>
    <submittedName>
        <fullName evidence="3">MerR family DNA-binding transcriptional regulator</fullName>
    </submittedName>
</protein>
<organism evidence="3 4">
    <name type="scientific">Corynebacterium meridianum</name>
    <dbReference type="NCBI Taxonomy" id="2765363"/>
    <lineage>
        <taxon>Bacteria</taxon>
        <taxon>Bacillati</taxon>
        <taxon>Actinomycetota</taxon>
        <taxon>Actinomycetes</taxon>
        <taxon>Mycobacteriales</taxon>
        <taxon>Corynebacteriaceae</taxon>
        <taxon>Corynebacterium</taxon>
    </lineage>
</organism>
<dbReference type="GO" id="GO:0003677">
    <property type="term" value="F:DNA binding"/>
    <property type="evidence" value="ECO:0007669"/>
    <property type="project" value="UniProtKB-KW"/>
</dbReference>
<evidence type="ECO:0000313" key="4">
    <source>
        <dbReference type="Proteomes" id="UP000645966"/>
    </source>
</evidence>
<feature type="domain" description="HTH merR-type" evidence="2">
    <location>
        <begin position="6"/>
        <end position="44"/>
    </location>
</feature>
<evidence type="ECO:0000256" key="1">
    <source>
        <dbReference type="SAM" id="MobiDB-lite"/>
    </source>
</evidence>
<dbReference type="Gene3D" id="1.10.1660.10">
    <property type="match status" value="1"/>
</dbReference>